<dbReference type="PROSITE" id="PS00543">
    <property type="entry name" value="HLYD_FAMILY"/>
    <property type="match status" value="1"/>
</dbReference>
<keyword evidence="12" id="KW-1185">Reference proteome</keyword>
<keyword evidence="7" id="KW-0175">Coiled coil</keyword>
<feature type="transmembrane region" description="Helical" evidence="9">
    <location>
        <begin position="52"/>
        <end position="71"/>
    </location>
</feature>
<evidence type="ECO:0000256" key="9">
    <source>
        <dbReference type="SAM" id="Phobius"/>
    </source>
</evidence>
<feature type="domain" description="AprE-like beta-barrel" evidence="10">
    <location>
        <begin position="322"/>
        <end position="417"/>
    </location>
</feature>
<dbReference type="RefSeq" id="WP_155440024.1">
    <property type="nucleotide sequence ID" value="NZ_WNLA01000011.1"/>
</dbReference>
<dbReference type="SUPFAM" id="SSF111369">
    <property type="entry name" value="HlyD-like secretion proteins"/>
    <property type="match status" value="1"/>
</dbReference>
<evidence type="ECO:0000256" key="1">
    <source>
        <dbReference type="ARBA" id="ARBA00004167"/>
    </source>
</evidence>
<evidence type="ECO:0000256" key="8">
    <source>
        <dbReference type="SAM" id="MobiDB-lite"/>
    </source>
</evidence>
<evidence type="ECO:0000256" key="6">
    <source>
        <dbReference type="ARBA" id="ARBA00023136"/>
    </source>
</evidence>
<dbReference type="GO" id="GO:0016020">
    <property type="term" value="C:membrane"/>
    <property type="evidence" value="ECO:0007669"/>
    <property type="project" value="UniProtKB-SubCell"/>
</dbReference>
<keyword evidence="5 9" id="KW-1133">Transmembrane helix</keyword>
<dbReference type="InterPro" id="IPR058982">
    <property type="entry name" value="Beta-barrel_AprE"/>
</dbReference>
<dbReference type="PANTHER" id="PTHR30386">
    <property type="entry name" value="MEMBRANE FUSION SUBUNIT OF EMRAB-TOLC MULTIDRUG EFFLUX PUMP"/>
    <property type="match status" value="1"/>
</dbReference>
<comment type="similarity">
    <text evidence="2">Belongs to the membrane fusion protein (MFP) (TC 8.A.1) family.</text>
</comment>
<organism evidence="11 12">
    <name type="scientific">Pseudoduganella ginsengisoli</name>
    <dbReference type="NCBI Taxonomy" id="1462440"/>
    <lineage>
        <taxon>Bacteria</taxon>
        <taxon>Pseudomonadati</taxon>
        <taxon>Pseudomonadota</taxon>
        <taxon>Betaproteobacteria</taxon>
        <taxon>Burkholderiales</taxon>
        <taxon>Oxalobacteraceae</taxon>
        <taxon>Telluria group</taxon>
        <taxon>Pseudoduganella</taxon>
    </lineage>
</organism>
<evidence type="ECO:0000256" key="4">
    <source>
        <dbReference type="ARBA" id="ARBA00022692"/>
    </source>
</evidence>
<proteinExistence type="inferred from homology"/>
<comment type="caution">
    <text evidence="11">The sequence shown here is derived from an EMBL/GenBank/DDBJ whole genome shotgun (WGS) entry which is preliminary data.</text>
</comment>
<evidence type="ECO:0000259" key="10">
    <source>
        <dbReference type="Pfam" id="PF26002"/>
    </source>
</evidence>
<dbReference type="InterPro" id="IPR006144">
    <property type="entry name" value="Secretion_HlyD_CS"/>
</dbReference>
<feature type="coiled-coil region" evidence="7">
    <location>
        <begin position="214"/>
        <end position="280"/>
    </location>
</feature>
<gene>
    <name evidence="11" type="ORF">GM668_16295</name>
</gene>
<evidence type="ECO:0000256" key="5">
    <source>
        <dbReference type="ARBA" id="ARBA00022989"/>
    </source>
</evidence>
<reference evidence="11 12" key="1">
    <citation type="submission" date="2019-11" db="EMBL/GenBank/DDBJ databases">
        <title>Type strains purchased from KCTC, JCM and DSMZ.</title>
        <authorList>
            <person name="Lu H."/>
        </authorList>
    </citation>
    <scope>NUCLEOTIDE SEQUENCE [LARGE SCALE GENOMIC DNA]</scope>
    <source>
        <strain evidence="11 12">KCTC 42409</strain>
    </source>
</reference>
<evidence type="ECO:0000256" key="2">
    <source>
        <dbReference type="ARBA" id="ARBA00009477"/>
    </source>
</evidence>
<protein>
    <submittedName>
        <fullName evidence="11">HlyD family efflux transporter periplasmic adaptor subunit</fullName>
    </submittedName>
</protein>
<sequence length="438" mass="48097">MHDQPALQGGPAEGASRSEDKVRQLYRQQAIDFHRTKQYGTVLLASPLSHRVLTGVGVAIGAGLLAFLALFSTTRKAHCQGVLRPDIGVLGIQSGKGGLIAEQRVREGQQVRQGDVMFVLTSERTTGAVGSTESVVTKLLQSRHESYAQELAQSAQSLQRRLALANQRNADLQTEAARLGDQVTLQQQRVTLAEQAYSRYRDLHATSYISAAQLQDKQAELIDQRQRLGDLQRLHLGKQREIAAAQAELLELREMEEREARGLQRNMASLEQDLAENEARREIIVRAPQDGVVTAIAANPGQTVGANAVLASLLPSGARLEAEIYAPSRSVGFVKPGMPVLLRYQAYPYQKFGQHAATVLDVTHTSVPPEELPSGIAAAGRGEPMYRIRLKLERQAVTAYGKEVSLKSGMLLDASIMLEKRRLYEWVLEPLFSISGRV</sequence>
<evidence type="ECO:0000313" key="12">
    <source>
        <dbReference type="Proteomes" id="UP000484015"/>
    </source>
</evidence>
<feature type="region of interest" description="Disordered" evidence="8">
    <location>
        <begin position="1"/>
        <end position="21"/>
    </location>
</feature>
<keyword evidence="4 9" id="KW-0812">Transmembrane</keyword>
<dbReference type="GO" id="GO:0009306">
    <property type="term" value="P:protein secretion"/>
    <property type="evidence" value="ECO:0007669"/>
    <property type="project" value="InterPro"/>
</dbReference>
<dbReference type="Gene3D" id="2.40.50.100">
    <property type="match status" value="1"/>
</dbReference>
<name>A0A6L6Q1C1_9BURK</name>
<feature type="coiled-coil region" evidence="7">
    <location>
        <begin position="148"/>
        <end position="182"/>
    </location>
</feature>
<accession>A0A6L6Q1C1</accession>
<dbReference type="PANTHER" id="PTHR30386:SF28">
    <property type="entry name" value="EXPORTED PROTEIN"/>
    <property type="match status" value="1"/>
</dbReference>
<keyword evidence="6 9" id="KW-0472">Membrane</keyword>
<dbReference type="PRINTS" id="PR01490">
    <property type="entry name" value="RTXTOXIND"/>
</dbReference>
<dbReference type="InterPro" id="IPR050739">
    <property type="entry name" value="MFP"/>
</dbReference>
<evidence type="ECO:0000256" key="3">
    <source>
        <dbReference type="ARBA" id="ARBA00022448"/>
    </source>
</evidence>
<dbReference type="Proteomes" id="UP000484015">
    <property type="component" value="Unassembled WGS sequence"/>
</dbReference>
<comment type="subcellular location">
    <subcellularLocation>
        <location evidence="1">Membrane</location>
        <topology evidence="1">Single-pass membrane protein</topology>
    </subcellularLocation>
</comment>
<dbReference type="EMBL" id="WNLA01000011">
    <property type="protein sequence ID" value="MTW03643.1"/>
    <property type="molecule type" value="Genomic_DNA"/>
</dbReference>
<evidence type="ECO:0000256" key="7">
    <source>
        <dbReference type="SAM" id="Coils"/>
    </source>
</evidence>
<evidence type="ECO:0000313" key="11">
    <source>
        <dbReference type="EMBL" id="MTW03643.1"/>
    </source>
</evidence>
<dbReference type="Pfam" id="PF26002">
    <property type="entry name" value="Beta-barrel_AprE"/>
    <property type="match status" value="1"/>
</dbReference>
<dbReference type="OrthoDB" id="9775513at2"/>
<keyword evidence="3" id="KW-0813">Transport</keyword>
<dbReference type="AlphaFoldDB" id="A0A6L6Q1C1"/>